<reference evidence="3" key="1">
    <citation type="submission" date="2017-02" db="EMBL/GenBank/DDBJ databases">
        <title>Natronthermophilus aegyptiacus gen. nov.,sp. nov., an aerobic, extremely halophilic alkalithermophilic archaeon isolated from the athalassohaline Wadi An Natrun, Egypt.</title>
        <authorList>
            <person name="Zhao B."/>
        </authorList>
    </citation>
    <scope>NUCLEOTIDE SEQUENCE [LARGE SCALE GENOMIC DNA]</scope>
    <source>
        <strain evidence="3">JW/NM-HA 15</strain>
    </source>
</reference>
<organism evidence="2 3">
    <name type="scientific">Natrarchaeobaculum aegyptiacum</name>
    <dbReference type="NCBI Taxonomy" id="745377"/>
    <lineage>
        <taxon>Archaea</taxon>
        <taxon>Methanobacteriati</taxon>
        <taxon>Methanobacteriota</taxon>
        <taxon>Stenosarchaea group</taxon>
        <taxon>Halobacteria</taxon>
        <taxon>Halobacteriales</taxon>
        <taxon>Natrialbaceae</taxon>
        <taxon>Natrarchaeobaculum</taxon>
    </lineage>
</organism>
<dbReference type="KEGG" id="naj:B1756_12375"/>
<evidence type="ECO:0000313" key="2">
    <source>
        <dbReference type="EMBL" id="ARS90444.1"/>
    </source>
</evidence>
<feature type="transmembrane region" description="Helical" evidence="1">
    <location>
        <begin position="50"/>
        <end position="75"/>
    </location>
</feature>
<keyword evidence="1" id="KW-1133">Transmembrane helix</keyword>
<keyword evidence="1" id="KW-0812">Transmembrane</keyword>
<feature type="transmembrane region" description="Helical" evidence="1">
    <location>
        <begin position="16"/>
        <end position="43"/>
    </location>
</feature>
<keyword evidence="1" id="KW-0472">Membrane</keyword>
<dbReference type="OrthoDB" id="342056at2157"/>
<gene>
    <name evidence="2" type="ORF">B1756_12375</name>
</gene>
<dbReference type="GeneID" id="32894886"/>
<evidence type="ECO:0000256" key="1">
    <source>
        <dbReference type="SAM" id="Phobius"/>
    </source>
</evidence>
<dbReference type="RefSeq" id="WP_086888818.1">
    <property type="nucleotide sequence ID" value="NZ_CP019893.1"/>
</dbReference>
<protein>
    <submittedName>
        <fullName evidence="2">Uncharacterized protein</fullName>
    </submittedName>
</protein>
<dbReference type="Pfam" id="PF24283">
    <property type="entry name" value="DUF7471"/>
    <property type="match status" value="1"/>
</dbReference>
<feature type="transmembrane region" description="Helical" evidence="1">
    <location>
        <begin position="81"/>
        <end position="100"/>
    </location>
</feature>
<name>A0A2Z2HZ35_9EURY</name>
<accession>A0A2Z2HZ35</accession>
<sequence>MQHTNPFEVDWLSPEAAWLLLAVIVLAVIGTTVLFCVGLVAYHRRRSFRYLLITVVLGLLVVRSIVGLCTVFGIIPMAIHHLVEHGLDFAIAVIILYAVYRSGSQRSEPMPGFEEE</sequence>
<dbReference type="AlphaFoldDB" id="A0A2Z2HZ35"/>
<proteinExistence type="predicted"/>
<dbReference type="InterPro" id="IPR055894">
    <property type="entry name" value="DUF7471"/>
</dbReference>
<dbReference type="EMBL" id="CP019893">
    <property type="protein sequence ID" value="ARS90444.1"/>
    <property type="molecule type" value="Genomic_DNA"/>
</dbReference>
<dbReference type="Proteomes" id="UP000250088">
    <property type="component" value="Chromosome"/>
</dbReference>
<keyword evidence="3" id="KW-1185">Reference proteome</keyword>
<evidence type="ECO:0000313" key="3">
    <source>
        <dbReference type="Proteomes" id="UP000250088"/>
    </source>
</evidence>